<dbReference type="AlphaFoldDB" id="A0A399JCR1"/>
<dbReference type="CDD" id="cd03112">
    <property type="entry name" value="CobW-like"/>
    <property type="match status" value="1"/>
</dbReference>
<protein>
    <submittedName>
        <fullName evidence="8">GTP-binding protein</fullName>
    </submittedName>
</protein>
<comment type="catalytic activity">
    <reaction evidence="6">
        <text>GTP + H2O = GDP + phosphate + H(+)</text>
        <dbReference type="Rhea" id="RHEA:19669"/>
        <dbReference type="ChEBI" id="CHEBI:15377"/>
        <dbReference type="ChEBI" id="CHEBI:15378"/>
        <dbReference type="ChEBI" id="CHEBI:37565"/>
        <dbReference type="ChEBI" id="CHEBI:43474"/>
        <dbReference type="ChEBI" id="CHEBI:58189"/>
    </reaction>
    <physiologicalReaction direction="left-to-right" evidence="6">
        <dbReference type="Rhea" id="RHEA:19670"/>
    </physiologicalReaction>
</comment>
<gene>
    <name evidence="8" type="ORF">DL237_03650</name>
</gene>
<name>A0A399JCR1_9RHOB</name>
<evidence type="ECO:0000256" key="1">
    <source>
        <dbReference type="ARBA" id="ARBA00022741"/>
    </source>
</evidence>
<dbReference type="Gene3D" id="3.40.50.300">
    <property type="entry name" value="P-loop containing nucleotide triphosphate hydrolases"/>
    <property type="match status" value="1"/>
</dbReference>
<comment type="similarity">
    <text evidence="4">Belongs to the SIMIBI class G3E GTPase family. ZNG1 subfamily.</text>
</comment>
<dbReference type="SUPFAM" id="SSF52540">
    <property type="entry name" value="P-loop containing nucleoside triphosphate hydrolases"/>
    <property type="match status" value="1"/>
</dbReference>
<dbReference type="InterPro" id="IPR011629">
    <property type="entry name" value="CobW-like_C"/>
</dbReference>
<dbReference type="Proteomes" id="UP000265848">
    <property type="component" value="Unassembled WGS sequence"/>
</dbReference>
<dbReference type="SMART" id="SM00833">
    <property type="entry name" value="CobW_C"/>
    <property type="match status" value="1"/>
</dbReference>
<dbReference type="Pfam" id="PF02492">
    <property type="entry name" value="cobW"/>
    <property type="match status" value="1"/>
</dbReference>
<evidence type="ECO:0000256" key="3">
    <source>
        <dbReference type="ARBA" id="ARBA00023186"/>
    </source>
</evidence>
<evidence type="ECO:0000256" key="5">
    <source>
        <dbReference type="ARBA" id="ARBA00045658"/>
    </source>
</evidence>
<keyword evidence="2" id="KW-0378">Hydrolase</keyword>
<evidence type="ECO:0000256" key="2">
    <source>
        <dbReference type="ARBA" id="ARBA00022801"/>
    </source>
</evidence>
<dbReference type="InterPro" id="IPR027417">
    <property type="entry name" value="P-loop_NTPase"/>
</dbReference>
<dbReference type="SUPFAM" id="SSF90002">
    <property type="entry name" value="Hypothetical protein YjiA, C-terminal domain"/>
    <property type="match status" value="1"/>
</dbReference>
<organism evidence="8 9">
    <name type="scientific">Pseudooceanicola sediminis</name>
    <dbReference type="NCBI Taxonomy" id="2211117"/>
    <lineage>
        <taxon>Bacteria</taxon>
        <taxon>Pseudomonadati</taxon>
        <taxon>Pseudomonadota</taxon>
        <taxon>Alphaproteobacteria</taxon>
        <taxon>Rhodobacterales</taxon>
        <taxon>Paracoccaceae</taxon>
        <taxon>Pseudooceanicola</taxon>
    </lineage>
</organism>
<keyword evidence="3" id="KW-0143">Chaperone</keyword>
<reference evidence="8 9" key="1">
    <citation type="submission" date="2018-08" db="EMBL/GenBank/DDBJ databases">
        <title>Pseudooceanicola sediminis CY03 in the family Rhodobacteracea.</title>
        <authorList>
            <person name="Zhang Y.-J."/>
        </authorList>
    </citation>
    <scope>NUCLEOTIDE SEQUENCE [LARGE SCALE GENOMIC DNA]</scope>
    <source>
        <strain evidence="8 9">CY03</strain>
    </source>
</reference>
<keyword evidence="1" id="KW-0547">Nucleotide-binding</keyword>
<dbReference type="GO" id="GO:0000166">
    <property type="term" value="F:nucleotide binding"/>
    <property type="evidence" value="ECO:0007669"/>
    <property type="project" value="UniProtKB-KW"/>
</dbReference>
<dbReference type="GO" id="GO:0016787">
    <property type="term" value="F:hydrolase activity"/>
    <property type="evidence" value="ECO:0007669"/>
    <property type="project" value="UniProtKB-KW"/>
</dbReference>
<accession>A0A399JCR1</accession>
<evidence type="ECO:0000256" key="6">
    <source>
        <dbReference type="ARBA" id="ARBA00049117"/>
    </source>
</evidence>
<comment type="caution">
    <text evidence="8">The sequence shown here is derived from an EMBL/GenBank/DDBJ whole genome shotgun (WGS) entry which is preliminary data.</text>
</comment>
<evidence type="ECO:0000313" key="9">
    <source>
        <dbReference type="Proteomes" id="UP000265848"/>
    </source>
</evidence>
<proteinExistence type="inferred from homology"/>
<evidence type="ECO:0000259" key="7">
    <source>
        <dbReference type="SMART" id="SM00833"/>
    </source>
</evidence>
<dbReference type="RefSeq" id="WP_119397656.1">
    <property type="nucleotide sequence ID" value="NZ_QWJJ01000002.1"/>
</dbReference>
<dbReference type="OrthoDB" id="9808822at2"/>
<dbReference type="PANTHER" id="PTHR13748">
    <property type="entry name" value="COBW-RELATED"/>
    <property type="match status" value="1"/>
</dbReference>
<feature type="domain" description="CobW C-terminal" evidence="7">
    <location>
        <begin position="214"/>
        <end position="298"/>
    </location>
</feature>
<dbReference type="InterPro" id="IPR003495">
    <property type="entry name" value="CobW/HypB/UreG_nucleotide-bd"/>
</dbReference>
<dbReference type="InterPro" id="IPR036627">
    <property type="entry name" value="CobW-likC_sf"/>
</dbReference>
<keyword evidence="9" id="KW-1185">Reference proteome</keyword>
<dbReference type="Gene3D" id="3.30.1220.10">
    <property type="entry name" value="CobW-like, C-terminal domain"/>
    <property type="match status" value="1"/>
</dbReference>
<dbReference type="InterPro" id="IPR051316">
    <property type="entry name" value="Zinc-reg_GTPase_activator"/>
</dbReference>
<dbReference type="EMBL" id="QWJJ01000002">
    <property type="protein sequence ID" value="RII40416.1"/>
    <property type="molecule type" value="Genomic_DNA"/>
</dbReference>
<sequence>MTGGAIIPVTVIGGFLGSGKTTLVNRILGASRSRTAVLVNDFGEINVDAALIRSDDGLTMELSGGCICCSMAEGIGPAIFRAIESNPDEILIEASGVGEPRRVAEFALLDRRLKLDMVITLANAVELSAQLDDPLIGDTVARQFDGADLVVLNHVDAASPAQMATARAALRRIAPGRAIAETSRAELPLELLSATTLSILSAPQSAPIAHDEVFFRTRLETHHSFERTAFEAALNALPATLLRLKGWVAIDGEPTVMLLQYVAGRWELTASDDPGSGTRLVGIATAADLPLARLLGAETVAL</sequence>
<comment type="function">
    <text evidence="5">Zinc chaperone that directly transfers zinc cofactor to target proteins, thereby activating them. Zinc is transferred from the CXCC motif in the GTPase domain to the zinc binding site in target proteins in a process requiring GTP hydrolysis.</text>
</comment>
<dbReference type="Pfam" id="PF07683">
    <property type="entry name" value="CobW_C"/>
    <property type="match status" value="1"/>
</dbReference>
<evidence type="ECO:0000256" key="4">
    <source>
        <dbReference type="ARBA" id="ARBA00034320"/>
    </source>
</evidence>
<evidence type="ECO:0000313" key="8">
    <source>
        <dbReference type="EMBL" id="RII40416.1"/>
    </source>
</evidence>